<dbReference type="InterPro" id="IPR002831">
    <property type="entry name" value="Tscrpt_reg_TrmB_N"/>
</dbReference>
<accession>K2G395</accession>
<protein>
    <recommendedName>
        <fullName evidence="1">Transcription regulator TrmB N-terminal domain-containing protein</fullName>
    </recommendedName>
</protein>
<dbReference type="AlphaFoldDB" id="K2G395"/>
<comment type="caution">
    <text evidence="2">The sequence shown here is derived from an EMBL/GenBank/DDBJ whole genome shotgun (WGS) entry which is preliminary data.</text>
</comment>
<dbReference type="Pfam" id="PF01978">
    <property type="entry name" value="TrmB"/>
    <property type="match status" value="1"/>
</dbReference>
<name>K2G395_9BACT</name>
<dbReference type="Gene3D" id="1.10.10.10">
    <property type="entry name" value="Winged helix-like DNA-binding domain superfamily/Winged helix DNA-binding domain"/>
    <property type="match status" value="1"/>
</dbReference>
<gene>
    <name evidence="2" type="ORF">ACD_2C00131G0018</name>
</gene>
<reference evidence="2" key="1">
    <citation type="journal article" date="2012" name="Science">
        <title>Fermentation, hydrogen, and sulfur metabolism in multiple uncultivated bacterial phyla.</title>
        <authorList>
            <person name="Wrighton K.C."/>
            <person name="Thomas B.C."/>
            <person name="Sharon I."/>
            <person name="Miller C.S."/>
            <person name="Castelle C.J."/>
            <person name="VerBerkmoes N.C."/>
            <person name="Wilkins M.J."/>
            <person name="Hettich R.L."/>
            <person name="Lipton M.S."/>
            <person name="Williams K.H."/>
            <person name="Long P.E."/>
            <person name="Banfield J.F."/>
        </authorList>
    </citation>
    <scope>NUCLEOTIDE SEQUENCE [LARGE SCALE GENOMIC DNA]</scope>
</reference>
<evidence type="ECO:0000259" key="1">
    <source>
        <dbReference type="Pfam" id="PF01978"/>
    </source>
</evidence>
<dbReference type="InterPro" id="IPR036388">
    <property type="entry name" value="WH-like_DNA-bd_sf"/>
</dbReference>
<proteinExistence type="predicted"/>
<evidence type="ECO:0000313" key="2">
    <source>
        <dbReference type="EMBL" id="EKE29648.1"/>
    </source>
</evidence>
<sequence>MHRELIEKLKQYWLSEKESKVYLVSLEMWTSIVSTIARRCSINRTSTYEILASLKSKWIAIESTRDDVRYYSVVAPELLLSQIEQKYNSFKESLPSFLAIMWNWGNKPKIWYYDWVEWLKMVFEQVLNEWYSMTSPYLSFLGTNIEIDPRLSSYLRDEFTPKRLGCPIKTHVIASAKNSSEYLNFNISTHESLLIDDDLFEMWNEIVIYWENKVAVLMYAKDEQSWLIIESKTLHDWLRSVFNLIWKSSKKIC</sequence>
<feature type="domain" description="Transcription regulator TrmB N-terminal" evidence="1">
    <location>
        <begin position="10"/>
        <end position="77"/>
    </location>
</feature>
<organism evidence="2">
    <name type="scientific">uncultured bacterium</name>
    <name type="common">gcode 4</name>
    <dbReference type="NCBI Taxonomy" id="1234023"/>
    <lineage>
        <taxon>Bacteria</taxon>
        <taxon>environmental samples</taxon>
    </lineage>
</organism>
<dbReference type="EMBL" id="AMFJ01000131">
    <property type="protein sequence ID" value="EKE29648.1"/>
    <property type="molecule type" value="Genomic_DNA"/>
</dbReference>